<gene>
    <name evidence="1" type="ORF">TO10_v1_240015</name>
</gene>
<proteinExistence type="predicted"/>
<accession>A0A0S4WDW7</accession>
<name>A0A0S4WDW7_RALSL</name>
<sequence>MPQFPLRKDFDFRLTPSIVASLQKPLGNDRALSFQEKDSTKPQLLIDVQPNLLVNPHGATQHEVAV</sequence>
<evidence type="ECO:0000313" key="1">
    <source>
        <dbReference type="EMBL" id="CUV45028.1"/>
    </source>
</evidence>
<protein>
    <submittedName>
        <fullName evidence="1">Uncharacterized protein</fullName>
    </submittedName>
</protein>
<dbReference type="AlphaFoldDB" id="A0A0S4WDW7"/>
<dbReference type="EMBL" id="LN899827">
    <property type="protein sequence ID" value="CUV45028.1"/>
    <property type="molecule type" value="Genomic_DNA"/>
</dbReference>
<organism evidence="1">
    <name type="scientific">Ralstonia solanacearum</name>
    <name type="common">Pseudomonas solanacearum</name>
    <dbReference type="NCBI Taxonomy" id="305"/>
    <lineage>
        <taxon>Bacteria</taxon>
        <taxon>Pseudomonadati</taxon>
        <taxon>Pseudomonadota</taxon>
        <taxon>Betaproteobacteria</taxon>
        <taxon>Burkholderiales</taxon>
        <taxon>Burkholderiaceae</taxon>
        <taxon>Ralstonia</taxon>
        <taxon>Ralstonia solanacearum species complex</taxon>
    </lineage>
</organism>
<reference evidence="1" key="1">
    <citation type="submission" date="2015-10" db="EMBL/GenBank/DDBJ databases">
        <authorList>
            <person name="Gilbert D.G."/>
        </authorList>
    </citation>
    <scope>NUCLEOTIDE SEQUENCE</scope>
    <source>
        <strain evidence="1">Phyl III-seqv23</strain>
    </source>
</reference>